<dbReference type="EMBL" id="BMEX01000027">
    <property type="protein sequence ID" value="GGA57973.1"/>
    <property type="molecule type" value="Genomic_DNA"/>
</dbReference>
<sequence length="237" mass="27341">MLNRAPSPMKQSWKERWWDIRDTIIENLEEFLTAFWEQGVKRAWHPAKALLGLGVILIAGVLMIHNWLSDGPEESPPVSAPKPPEYREPSPPAEIQPDSDVQMDPSTEEEDSGFSQQDQKAMKELGIAFVREYTTYHDRDLKERAERIRPYVSKDIYQTEKKAAKDVPDNIPSESRFDKVTQIRVQSRSIREGGAAQMIWLGTVYSVIDDDQENKERIQLTLVPHKDGWKVAEVIYH</sequence>
<accession>A0ABQ1H3Z2</accession>
<dbReference type="Proteomes" id="UP000617979">
    <property type="component" value="Unassembled WGS sequence"/>
</dbReference>
<evidence type="ECO:0000313" key="3">
    <source>
        <dbReference type="EMBL" id="GGA57973.1"/>
    </source>
</evidence>
<comment type="caution">
    <text evidence="3">The sequence shown here is derived from an EMBL/GenBank/DDBJ whole genome shotgun (WGS) entry which is preliminary data.</text>
</comment>
<gene>
    <name evidence="3" type="ORF">GCM10007416_33980</name>
</gene>
<evidence type="ECO:0000256" key="2">
    <source>
        <dbReference type="SAM" id="Phobius"/>
    </source>
</evidence>
<keyword evidence="4" id="KW-1185">Reference proteome</keyword>
<evidence type="ECO:0000313" key="4">
    <source>
        <dbReference type="Proteomes" id="UP000617979"/>
    </source>
</evidence>
<organism evidence="3 4">
    <name type="scientific">Kroppenstedtia guangzhouensis</name>
    <dbReference type="NCBI Taxonomy" id="1274356"/>
    <lineage>
        <taxon>Bacteria</taxon>
        <taxon>Bacillati</taxon>
        <taxon>Bacillota</taxon>
        <taxon>Bacilli</taxon>
        <taxon>Bacillales</taxon>
        <taxon>Thermoactinomycetaceae</taxon>
        <taxon>Kroppenstedtia</taxon>
    </lineage>
</organism>
<proteinExistence type="predicted"/>
<reference evidence="4" key="1">
    <citation type="journal article" date="2019" name="Int. J. Syst. Evol. Microbiol.">
        <title>The Global Catalogue of Microorganisms (GCM) 10K type strain sequencing project: providing services to taxonomists for standard genome sequencing and annotation.</title>
        <authorList>
            <consortium name="The Broad Institute Genomics Platform"/>
            <consortium name="The Broad Institute Genome Sequencing Center for Infectious Disease"/>
            <person name="Wu L."/>
            <person name="Ma J."/>
        </authorList>
    </citation>
    <scope>NUCLEOTIDE SEQUENCE [LARGE SCALE GENOMIC DNA]</scope>
    <source>
        <strain evidence="4">CGMCC 1.12404</strain>
    </source>
</reference>
<feature type="transmembrane region" description="Helical" evidence="2">
    <location>
        <begin position="49"/>
        <end position="68"/>
    </location>
</feature>
<feature type="region of interest" description="Disordered" evidence="1">
    <location>
        <begin position="72"/>
        <end position="118"/>
    </location>
</feature>
<keyword evidence="2" id="KW-0472">Membrane</keyword>
<keyword evidence="2" id="KW-0812">Transmembrane</keyword>
<protein>
    <submittedName>
        <fullName evidence="3">Uncharacterized protein</fullName>
    </submittedName>
</protein>
<evidence type="ECO:0000256" key="1">
    <source>
        <dbReference type="SAM" id="MobiDB-lite"/>
    </source>
</evidence>
<feature type="compositionally biased region" description="Pro residues" evidence="1">
    <location>
        <begin position="74"/>
        <end position="94"/>
    </location>
</feature>
<name>A0ABQ1H3Z2_9BACL</name>
<keyword evidence="2" id="KW-1133">Transmembrane helix</keyword>